<dbReference type="Gene3D" id="3.80.10.10">
    <property type="entry name" value="Ribonuclease Inhibitor"/>
    <property type="match status" value="2"/>
</dbReference>
<evidence type="ECO:0000313" key="6">
    <source>
        <dbReference type="Proteomes" id="UP000663865"/>
    </source>
</evidence>
<dbReference type="PANTHER" id="PTHR24366">
    <property type="entry name" value="IG(IMMUNOGLOBULIN) AND LRR(LEUCINE RICH REPEAT) DOMAINS"/>
    <property type="match status" value="1"/>
</dbReference>
<feature type="signal peptide" evidence="4">
    <location>
        <begin position="1"/>
        <end position="27"/>
    </location>
</feature>
<evidence type="ECO:0000313" key="5">
    <source>
        <dbReference type="EMBL" id="CAF3434076.1"/>
    </source>
</evidence>
<dbReference type="InterPro" id="IPR001611">
    <property type="entry name" value="Leu-rich_rpt"/>
</dbReference>
<feature type="chain" id="PRO_5032685653" evidence="4">
    <location>
        <begin position="28"/>
        <end position="702"/>
    </location>
</feature>
<dbReference type="SMART" id="SM00369">
    <property type="entry name" value="LRR_TYP"/>
    <property type="match status" value="5"/>
</dbReference>
<evidence type="ECO:0000256" key="3">
    <source>
        <dbReference type="SAM" id="Phobius"/>
    </source>
</evidence>
<keyword evidence="3" id="KW-0812">Transmembrane</keyword>
<sequence>MFVRRIRLKIFFYIIQLLLSIIGVVQSQNVCLDNSVLICYCEDVMESVSCTGKNETSDSFVDWTAFSSVDHRRYSFTFLNLTRLTQSTFTNFASTFPRNDLTIEFIFINGLDEIGENSFEELNYYSVEPIDLKFTSPRNFQLADYAFGRVGYFEIIIDSVQYSHIYNRPYRFNLKSMDGIKFYQMSIINSGEIYFVSNGSINMELTQLTVSNCSLSNASLLVEALSTSVVDLDLSSNRLTEIPSMMNFQEMREINLHNNLIEEITSNIFNNMVNLNNLDLSNNRIRMIAVDSFIGLTSLVTLALENNFLTSLETLTTDNRTISFLHPLNTTLAFFSASNNFLSNLNPLKHMINLDNVTICCNEIRTLEANTFGDASQLRTVDLSYNKIEFIDSMTFNGTVISELNLSGNLFSSIETNSQENQNRTTSFLYTISSTVFHLSFSNCTNLIEVNWFVISKLQILSNLDLSQLNKVDKLWLYRKTDINSEDSVIHWSFPPKISLENIRFTDNDYCLSKPIVHILNRTTLIVDIDHPCNCFIFKFDDNFDKEQRPICLLNDSIISELNEQCAHIDLFCELFSNGTAPLSFTEWTPLSPMNSSSTARINSTTIVTTAITQTFSTTLASSTFTIEQSSISNVAITSTEVPLKKWNKNQQREIILAITIPVSVIIISSFIVIYIFTRETMKNSNKSLEMQQTISHKIDEA</sequence>
<feature type="transmembrane region" description="Helical" evidence="3">
    <location>
        <begin position="655"/>
        <end position="677"/>
    </location>
</feature>
<dbReference type="AlphaFoldDB" id="A0A818CYD4"/>
<evidence type="ECO:0000256" key="2">
    <source>
        <dbReference type="ARBA" id="ARBA00022737"/>
    </source>
</evidence>
<organism evidence="5 6">
    <name type="scientific">Rotaria socialis</name>
    <dbReference type="NCBI Taxonomy" id="392032"/>
    <lineage>
        <taxon>Eukaryota</taxon>
        <taxon>Metazoa</taxon>
        <taxon>Spiralia</taxon>
        <taxon>Gnathifera</taxon>
        <taxon>Rotifera</taxon>
        <taxon>Eurotatoria</taxon>
        <taxon>Bdelloidea</taxon>
        <taxon>Philodinida</taxon>
        <taxon>Philodinidae</taxon>
        <taxon>Rotaria</taxon>
    </lineage>
</organism>
<name>A0A818CYD4_9BILA</name>
<gene>
    <name evidence="5" type="ORF">KIK155_LOCUS11072</name>
</gene>
<evidence type="ECO:0000256" key="1">
    <source>
        <dbReference type="ARBA" id="ARBA00022614"/>
    </source>
</evidence>
<dbReference type="InterPro" id="IPR003591">
    <property type="entry name" value="Leu-rich_rpt_typical-subtyp"/>
</dbReference>
<keyword evidence="1" id="KW-0433">Leucine-rich repeat</keyword>
<dbReference type="SUPFAM" id="SSF52058">
    <property type="entry name" value="L domain-like"/>
    <property type="match status" value="1"/>
</dbReference>
<keyword evidence="4" id="KW-0732">Signal</keyword>
<evidence type="ECO:0000256" key="4">
    <source>
        <dbReference type="SAM" id="SignalP"/>
    </source>
</evidence>
<dbReference type="InterPro" id="IPR032675">
    <property type="entry name" value="LRR_dom_sf"/>
</dbReference>
<keyword evidence="2" id="KW-0677">Repeat</keyword>
<keyword evidence="3" id="KW-0472">Membrane</keyword>
<reference evidence="5" key="1">
    <citation type="submission" date="2021-02" db="EMBL/GenBank/DDBJ databases">
        <authorList>
            <person name="Nowell W R."/>
        </authorList>
    </citation>
    <scope>NUCLEOTIDE SEQUENCE</scope>
</reference>
<keyword evidence="3" id="KW-1133">Transmembrane helix</keyword>
<dbReference type="EMBL" id="CAJNYV010001712">
    <property type="protein sequence ID" value="CAF3434076.1"/>
    <property type="molecule type" value="Genomic_DNA"/>
</dbReference>
<dbReference type="PROSITE" id="PS51450">
    <property type="entry name" value="LRR"/>
    <property type="match status" value="1"/>
</dbReference>
<dbReference type="Pfam" id="PF13855">
    <property type="entry name" value="LRR_8"/>
    <property type="match status" value="2"/>
</dbReference>
<accession>A0A818CYD4</accession>
<comment type="caution">
    <text evidence="5">The sequence shown here is derived from an EMBL/GenBank/DDBJ whole genome shotgun (WGS) entry which is preliminary data.</text>
</comment>
<dbReference type="Proteomes" id="UP000663865">
    <property type="component" value="Unassembled WGS sequence"/>
</dbReference>
<protein>
    <submittedName>
        <fullName evidence="5">Uncharacterized protein</fullName>
    </submittedName>
</protein>
<proteinExistence type="predicted"/>